<comment type="similarity">
    <text evidence="2 12">Belongs to the G-protein coupled receptor 1 family.</text>
</comment>
<dbReference type="SUPFAM" id="SSF81321">
    <property type="entry name" value="Family A G protein-coupled receptor-like"/>
    <property type="match status" value="1"/>
</dbReference>
<feature type="domain" description="G-protein coupled receptors family 1 profile" evidence="13">
    <location>
        <begin position="28"/>
        <end position="298"/>
    </location>
</feature>
<feature type="transmembrane region" description="Helical" evidence="12">
    <location>
        <begin position="239"/>
        <end position="266"/>
    </location>
</feature>
<evidence type="ECO:0000256" key="1">
    <source>
        <dbReference type="ARBA" id="ARBA00004651"/>
    </source>
</evidence>
<evidence type="ECO:0000256" key="7">
    <source>
        <dbReference type="ARBA" id="ARBA00022989"/>
    </source>
</evidence>
<evidence type="ECO:0000256" key="5">
    <source>
        <dbReference type="ARBA" id="ARBA00022606"/>
    </source>
</evidence>
<keyword evidence="6 12" id="KW-0812">Transmembrane</keyword>
<dbReference type="GO" id="GO:0005886">
    <property type="term" value="C:plasma membrane"/>
    <property type="evidence" value="ECO:0007669"/>
    <property type="project" value="UniProtKB-SubCell"/>
</dbReference>
<evidence type="ECO:0000256" key="11">
    <source>
        <dbReference type="ARBA" id="ARBA00023224"/>
    </source>
</evidence>
<dbReference type="GO" id="GO:0016503">
    <property type="term" value="F:pheromone receptor activity"/>
    <property type="evidence" value="ECO:0007669"/>
    <property type="project" value="InterPro"/>
</dbReference>
<dbReference type="Gene3D" id="1.20.1070.10">
    <property type="entry name" value="Rhodopsin 7-helix transmembrane proteins"/>
    <property type="match status" value="1"/>
</dbReference>
<dbReference type="InterPro" id="IPR004072">
    <property type="entry name" value="Vmron_rcpt_1"/>
</dbReference>
<keyword evidence="3 12" id="KW-1003">Cell membrane</keyword>
<feature type="transmembrane region" description="Helical" evidence="12">
    <location>
        <begin position="88"/>
        <end position="113"/>
    </location>
</feature>
<protein>
    <recommendedName>
        <fullName evidence="12">Vomeronasal type-1 receptor</fullName>
    </recommendedName>
</protein>
<feature type="transmembrane region" description="Helical" evidence="12">
    <location>
        <begin position="52"/>
        <end position="76"/>
    </location>
</feature>
<feature type="transmembrane region" description="Helical" evidence="12">
    <location>
        <begin position="185"/>
        <end position="213"/>
    </location>
</feature>
<keyword evidence="11 12" id="KW-0807">Transducer</keyword>
<evidence type="ECO:0000256" key="2">
    <source>
        <dbReference type="ARBA" id="ARBA00010663"/>
    </source>
</evidence>
<evidence type="ECO:0000313" key="14">
    <source>
        <dbReference type="Ensembl" id="ENSXETP00000063856"/>
    </source>
</evidence>
<evidence type="ECO:0000256" key="9">
    <source>
        <dbReference type="ARBA" id="ARBA00023136"/>
    </source>
</evidence>
<reference evidence="14" key="2">
    <citation type="submission" date="2020-05" db="UniProtKB">
        <authorList>
            <consortium name="Ensembl"/>
        </authorList>
    </citation>
    <scope>IDENTIFICATION</scope>
</reference>
<evidence type="ECO:0000256" key="10">
    <source>
        <dbReference type="ARBA" id="ARBA00023170"/>
    </source>
</evidence>
<dbReference type="PANTHER" id="PTHR11394">
    <property type="entry name" value="TASTE RECEPTOR TYPE 2"/>
    <property type="match status" value="1"/>
</dbReference>
<feature type="transmembrane region" description="Helical" evidence="12">
    <location>
        <begin position="278"/>
        <end position="298"/>
    </location>
</feature>
<keyword evidence="5" id="KW-0716">Sensory transduction</keyword>
<evidence type="ECO:0000256" key="12">
    <source>
        <dbReference type="RuleBase" id="RU364061"/>
    </source>
</evidence>
<keyword evidence="4 12" id="KW-0589">Pheromone response</keyword>
<dbReference type="GO" id="GO:0019236">
    <property type="term" value="P:response to pheromone"/>
    <property type="evidence" value="ECO:0007669"/>
    <property type="project" value="UniProtKB-KW"/>
</dbReference>
<proteinExistence type="inferred from homology"/>
<dbReference type="Ensembl" id="ENSXETT00000063409">
    <property type="protein sequence ID" value="ENSXETP00000063856"/>
    <property type="gene ID" value="ENSXETG00000031104"/>
</dbReference>
<comment type="subcellular location">
    <subcellularLocation>
        <location evidence="1 12">Cell membrane</location>
        <topology evidence="1 12">Multi-pass membrane protein</topology>
    </subcellularLocation>
</comment>
<evidence type="ECO:0000259" key="13">
    <source>
        <dbReference type="PROSITE" id="PS50262"/>
    </source>
</evidence>
<dbReference type="AlphaFoldDB" id="A0A6I8Q346"/>
<name>A0A6I8Q346_XENTR</name>
<feature type="transmembrane region" description="Helical" evidence="12">
    <location>
        <begin position="16"/>
        <end position="40"/>
    </location>
</feature>
<sequence>MNKPTMILSWTDIVSITIYFSAIFGTVANLILLFAFMSNAIKNKAFQPLDRIIVNMALVNLLLCCYKEIPGLLVFLHTKVFGEIGCRILLYLYHTLRLVSLWSVANLSFLHLIKIRRPGHRWLKYIHRHQGQYVNWSLAAFWVGSVMFHTPYLLSGDSLNVHNESNILFTSTNCIGPSESSLLKLITYITVSVDFLLIFLVILLNGFTIDLLCRHRRQVRDTMTLTHGWNKRTAQATKILLSLLSLYVICWFSSDLVWAAMASGIIQNRFENKILSSLYGILSSIYYSVSSWVMVFGYRQRISTCGSGPLWGLNDPFTGVA</sequence>
<dbReference type="PANTHER" id="PTHR11394:SF137">
    <property type="entry name" value="C-X-C CHEMOKINE RECEPTOR TYPE 3 ISOFORM X1-RELATED"/>
    <property type="match status" value="1"/>
</dbReference>
<evidence type="ECO:0000256" key="6">
    <source>
        <dbReference type="ARBA" id="ARBA00022692"/>
    </source>
</evidence>
<dbReference type="InParanoid" id="A0A6I8Q346"/>
<keyword evidence="7 12" id="KW-1133">Transmembrane helix</keyword>
<accession>A0A6I8Q346</accession>
<keyword evidence="8 12" id="KW-0297">G-protein coupled receptor</keyword>
<evidence type="ECO:0000256" key="4">
    <source>
        <dbReference type="ARBA" id="ARBA00022507"/>
    </source>
</evidence>
<evidence type="ECO:0000256" key="3">
    <source>
        <dbReference type="ARBA" id="ARBA00022475"/>
    </source>
</evidence>
<dbReference type="PROSITE" id="PS50262">
    <property type="entry name" value="G_PROTEIN_RECEP_F1_2"/>
    <property type="match status" value="1"/>
</dbReference>
<evidence type="ECO:0000256" key="8">
    <source>
        <dbReference type="ARBA" id="ARBA00023040"/>
    </source>
</evidence>
<reference evidence="14" key="1">
    <citation type="journal article" date="2010" name="Science">
        <title>The genome of the Western clawed frog Xenopus tropicalis.</title>
        <authorList>
            <person name="Hellsten U."/>
            <person name="Harland R.M."/>
            <person name="Gilchrist M.J."/>
            <person name="Hendrix D."/>
            <person name="Jurka J."/>
            <person name="Kapitonov V."/>
            <person name="Ovcharenko I."/>
            <person name="Putnam N.H."/>
            <person name="Shu S."/>
            <person name="Taher L."/>
            <person name="Blitz I.L."/>
            <person name="Blumberg B."/>
            <person name="Dichmann D.S."/>
            <person name="Dubchak I."/>
            <person name="Amaya E."/>
            <person name="Detter J.C."/>
            <person name="Fletcher R."/>
            <person name="Gerhard D.S."/>
            <person name="Goodstein D."/>
            <person name="Graves T."/>
            <person name="Grigoriev I.V."/>
            <person name="Grimwood J."/>
            <person name="Kawashima T."/>
            <person name="Lindquist E."/>
            <person name="Lucas S.M."/>
            <person name="Mead P.E."/>
            <person name="Mitros T."/>
            <person name="Ogino H."/>
            <person name="Ohta Y."/>
            <person name="Poliakov A.V."/>
            <person name="Pollet N."/>
            <person name="Robert J."/>
            <person name="Salamov A."/>
            <person name="Sater A.K."/>
            <person name="Schmutz J."/>
            <person name="Terry A."/>
            <person name="Vize P.D."/>
            <person name="Warren W.C."/>
            <person name="Wells D."/>
            <person name="Wills A."/>
            <person name="Wilson R.K."/>
            <person name="Zimmerman L.B."/>
            <person name="Zorn A.M."/>
            <person name="Grainger R."/>
            <person name="Grammer T."/>
            <person name="Khokha M.K."/>
            <person name="Richardson P.M."/>
            <person name="Rokhsar D.S."/>
        </authorList>
    </citation>
    <scope>NUCLEOTIDE SEQUENCE [LARGE SCALE GENOMIC DNA]</scope>
    <source>
        <strain evidence="14">Nigerian</strain>
    </source>
</reference>
<feature type="transmembrane region" description="Helical" evidence="12">
    <location>
        <begin position="133"/>
        <end position="154"/>
    </location>
</feature>
<keyword evidence="9 12" id="KW-0472">Membrane</keyword>
<dbReference type="InterPro" id="IPR017452">
    <property type="entry name" value="GPCR_Rhodpsn_7TM"/>
</dbReference>
<dbReference type="Pfam" id="PF03402">
    <property type="entry name" value="V1R"/>
    <property type="match status" value="1"/>
</dbReference>
<keyword evidence="10 12" id="KW-0675">Receptor</keyword>
<organism evidence="14">
    <name type="scientific">Xenopus tropicalis</name>
    <name type="common">Western clawed frog</name>
    <name type="synonym">Silurana tropicalis</name>
    <dbReference type="NCBI Taxonomy" id="8364"/>
    <lineage>
        <taxon>Eukaryota</taxon>
        <taxon>Metazoa</taxon>
        <taxon>Chordata</taxon>
        <taxon>Craniata</taxon>
        <taxon>Vertebrata</taxon>
        <taxon>Euteleostomi</taxon>
        <taxon>Amphibia</taxon>
        <taxon>Batrachia</taxon>
        <taxon>Anura</taxon>
        <taxon>Pipoidea</taxon>
        <taxon>Pipidae</taxon>
        <taxon>Xenopodinae</taxon>
        <taxon>Xenopus</taxon>
        <taxon>Silurana</taxon>
    </lineage>
</organism>
<dbReference type="GeneTree" id="ENSGT00730000112302"/>